<comment type="cofactor">
    <cofactor evidence="1 6">
        <name>pyridoxal 5'-phosphate</name>
        <dbReference type="ChEBI" id="CHEBI:597326"/>
    </cofactor>
</comment>
<dbReference type="Proteomes" id="UP000181901">
    <property type="component" value="Unassembled WGS sequence"/>
</dbReference>
<dbReference type="PANTHER" id="PTHR48078">
    <property type="entry name" value="THREONINE DEHYDRATASE, MITOCHONDRIAL-RELATED"/>
    <property type="match status" value="1"/>
</dbReference>
<dbReference type="PANTHER" id="PTHR48078:SF6">
    <property type="entry name" value="L-THREONINE DEHYDRATASE CATABOLIC TDCB"/>
    <property type="match status" value="1"/>
</dbReference>
<feature type="modified residue" description="N6-(pyridoxal phosphate)lysine" evidence="6">
    <location>
        <position position="120"/>
    </location>
</feature>
<dbReference type="InterPro" id="IPR001926">
    <property type="entry name" value="TrpB-like_PALP"/>
</dbReference>
<dbReference type="AlphaFoldDB" id="A0A1J5N2J9"/>
<sequence length="427" mass="45606">MNETSRPDHVTGMRCTLCGKTYLPGEVDYVCPDHGNEGILDIEYDYDAIRRRISPQSLALDRTCSQWRYRPLLPVLPDTPAPAAAVGWTPLYETDRLATSLGLHALYVKDDSRQPTGSLKDRASALAVMKAREVGAGMITTASTGNAAAALAGMCAASDMACTIFVPRSAPRAKVAQLLAYGARVFLVDGSYDDAFELCLKAAGKYGWYNRNTGFNPYMAEGKKTAAFEICEQLDWQCPDAVFVGVGDGCIISGLHKGFMDLFRLGWIDRIPRLMGVQAEGSDFLYRCWKEGADPVTFPAIKAHTVADSISAGLPRDRRKAVAAVNGTGGAFLRVSDEAILAAIPELARLTGVFAEPAGASPLAGLHAALDQDLVARDETCVLLATGSGLKDVDATIRACDAEPPVIAPTLDALGDALNSAKRNQES</sequence>
<proteinExistence type="inferred from homology"/>
<dbReference type="NCBIfam" id="TIGR00260">
    <property type="entry name" value="thrC"/>
    <property type="match status" value="1"/>
</dbReference>
<name>A0A1J5N2J9_9BACT</name>
<dbReference type="GO" id="GO:0006567">
    <property type="term" value="P:L-threonine catabolic process"/>
    <property type="evidence" value="ECO:0007669"/>
    <property type="project" value="TreeGrafter"/>
</dbReference>
<dbReference type="CDD" id="cd01563">
    <property type="entry name" value="Thr-synth_1"/>
    <property type="match status" value="1"/>
</dbReference>
<dbReference type="GO" id="GO:0003941">
    <property type="term" value="F:L-serine ammonia-lyase activity"/>
    <property type="evidence" value="ECO:0007669"/>
    <property type="project" value="TreeGrafter"/>
</dbReference>
<dbReference type="Gene3D" id="3.40.50.1100">
    <property type="match status" value="2"/>
</dbReference>
<protein>
    <recommendedName>
        <fullName evidence="5">Threonine synthase</fullName>
        <ecNumber evidence="5">4.2.3.1</ecNumber>
    </recommendedName>
</protein>
<dbReference type="GO" id="GO:0006565">
    <property type="term" value="P:L-serine catabolic process"/>
    <property type="evidence" value="ECO:0007669"/>
    <property type="project" value="TreeGrafter"/>
</dbReference>
<feature type="domain" description="Tryptophan synthase beta chain-like PALP" evidence="7">
    <location>
        <begin position="85"/>
        <end position="387"/>
    </location>
</feature>
<dbReference type="GO" id="GO:0009088">
    <property type="term" value="P:threonine biosynthetic process"/>
    <property type="evidence" value="ECO:0007669"/>
    <property type="project" value="UniProtKB-UniRule"/>
</dbReference>
<evidence type="ECO:0000256" key="5">
    <source>
        <dbReference type="NCBIfam" id="TIGR00260"/>
    </source>
</evidence>
<dbReference type="GO" id="GO:0004795">
    <property type="term" value="F:threonine synthase activity"/>
    <property type="evidence" value="ECO:0007669"/>
    <property type="project" value="UniProtKB-UniRule"/>
</dbReference>
<dbReference type="SUPFAM" id="SSF53686">
    <property type="entry name" value="Tryptophan synthase beta subunit-like PLP-dependent enzymes"/>
    <property type="match status" value="1"/>
</dbReference>
<evidence type="ECO:0000256" key="3">
    <source>
        <dbReference type="ARBA" id="ARBA00022898"/>
    </source>
</evidence>
<reference evidence="8 9" key="1">
    <citation type="submission" date="2015-09" db="EMBL/GenBank/DDBJ databases">
        <title>Genome of Desulfovibrio dechloracetivorans BerOc1, a mercury methylating strain isolated from highly hydrocarbons and metals contaminated coastal sediments.</title>
        <authorList>
            <person name="Goni Urriza M."/>
            <person name="Gassie C."/>
            <person name="Bouchez O."/>
            <person name="Klopp C."/>
            <person name="Ranchou-Peyruse A."/>
            <person name="Remy G."/>
        </authorList>
    </citation>
    <scope>NUCLEOTIDE SEQUENCE [LARGE SCALE GENOMIC DNA]</scope>
    <source>
        <strain evidence="8 9">BerOc1</strain>
    </source>
</reference>
<dbReference type="RefSeq" id="WP_071544424.1">
    <property type="nucleotide sequence ID" value="NZ_LKAQ01000001.1"/>
</dbReference>
<dbReference type="EMBL" id="LKAQ01000001">
    <property type="protein sequence ID" value="OIQ52364.1"/>
    <property type="molecule type" value="Genomic_DNA"/>
</dbReference>
<comment type="similarity">
    <text evidence="2">Belongs to the threonine synthase family.</text>
</comment>
<keyword evidence="9" id="KW-1185">Reference proteome</keyword>
<comment type="caution">
    <text evidence="8">The sequence shown here is derived from an EMBL/GenBank/DDBJ whole genome shotgun (WGS) entry which is preliminary data.</text>
</comment>
<organism evidence="8 9">
    <name type="scientific">Pseudodesulfovibrio hydrargyri</name>
    <dbReference type="NCBI Taxonomy" id="2125990"/>
    <lineage>
        <taxon>Bacteria</taxon>
        <taxon>Pseudomonadati</taxon>
        <taxon>Thermodesulfobacteriota</taxon>
        <taxon>Desulfovibrionia</taxon>
        <taxon>Desulfovibrionales</taxon>
        <taxon>Desulfovibrionaceae</taxon>
    </lineage>
</organism>
<accession>A0A1J5N2J9</accession>
<dbReference type="InterPro" id="IPR004450">
    <property type="entry name" value="Thr_synthase-like"/>
</dbReference>
<dbReference type="Pfam" id="PF00291">
    <property type="entry name" value="PALP"/>
    <property type="match status" value="1"/>
</dbReference>
<dbReference type="GO" id="GO:0009097">
    <property type="term" value="P:isoleucine biosynthetic process"/>
    <property type="evidence" value="ECO:0007669"/>
    <property type="project" value="TreeGrafter"/>
</dbReference>
<evidence type="ECO:0000313" key="9">
    <source>
        <dbReference type="Proteomes" id="UP000181901"/>
    </source>
</evidence>
<evidence type="ECO:0000256" key="1">
    <source>
        <dbReference type="ARBA" id="ARBA00001933"/>
    </source>
</evidence>
<evidence type="ECO:0000259" key="7">
    <source>
        <dbReference type="Pfam" id="PF00291"/>
    </source>
</evidence>
<evidence type="ECO:0000313" key="8">
    <source>
        <dbReference type="EMBL" id="OIQ52364.1"/>
    </source>
</evidence>
<evidence type="ECO:0000256" key="4">
    <source>
        <dbReference type="ARBA" id="ARBA00023239"/>
    </source>
</evidence>
<keyword evidence="3 6" id="KW-0663">Pyridoxal phosphate</keyword>
<evidence type="ECO:0000256" key="6">
    <source>
        <dbReference type="PIRSR" id="PIRSR604450-51"/>
    </source>
</evidence>
<dbReference type="OrthoDB" id="9763107at2"/>
<gene>
    <name evidence="8" type="primary">thrC_3</name>
    <name evidence="8" type="ORF">BerOc1_00839</name>
</gene>
<keyword evidence="4 8" id="KW-0456">Lyase</keyword>
<dbReference type="InterPro" id="IPR050147">
    <property type="entry name" value="Ser/Thr_Dehydratase"/>
</dbReference>
<dbReference type="GO" id="GO:0004794">
    <property type="term" value="F:threonine deaminase activity"/>
    <property type="evidence" value="ECO:0007669"/>
    <property type="project" value="TreeGrafter"/>
</dbReference>
<dbReference type="EC" id="4.2.3.1" evidence="5"/>
<dbReference type="InterPro" id="IPR036052">
    <property type="entry name" value="TrpB-like_PALP_sf"/>
</dbReference>
<evidence type="ECO:0000256" key="2">
    <source>
        <dbReference type="ARBA" id="ARBA00005517"/>
    </source>
</evidence>